<feature type="region of interest" description="Disordered" evidence="3">
    <location>
        <begin position="1"/>
        <end position="34"/>
    </location>
</feature>
<evidence type="ECO:0000256" key="1">
    <source>
        <dbReference type="ARBA" id="ARBA00023125"/>
    </source>
</evidence>
<dbReference type="PANTHER" id="PTHR30204:SF58">
    <property type="entry name" value="HTH-TYPE TRANSCRIPTIONAL REGULATOR YFMP"/>
    <property type="match status" value="1"/>
</dbReference>
<proteinExistence type="predicted"/>
<dbReference type="PANTHER" id="PTHR30204">
    <property type="entry name" value="REDOX-CYCLING DRUG-SENSING TRANSCRIPTIONAL ACTIVATOR SOXR"/>
    <property type="match status" value="1"/>
</dbReference>
<feature type="coiled-coil region" evidence="2">
    <location>
        <begin position="110"/>
        <end position="137"/>
    </location>
</feature>
<evidence type="ECO:0000313" key="6">
    <source>
        <dbReference type="Proteomes" id="UP000470384"/>
    </source>
</evidence>
<dbReference type="PROSITE" id="PS50937">
    <property type="entry name" value="HTH_MERR_2"/>
    <property type="match status" value="1"/>
</dbReference>
<keyword evidence="6" id="KW-1185">Reference proteome</keyword>
<dbReference type="InterPro" id="IPR000551">
    <property type="entry name" value="MerR-type_HTH_dom"/>
</dbReference>
<dbReference type="SMART" id="SM00422">
    <property type="entry name" value="HTH_MERR"/>
    <property type="match status" value="1"/>
</dbReference>
<feature type="compositionally biased region" description="Polar residues" evidence="3">
    <location>
        <begin position="169"/>
        <end position="178"/>
    </location>
</feature>
<protein>
    <submittedName>
        <fullName evidence="5">MerR family transcriptional regulator</fullName>
    </submittedName>
</protein>
<reference evidence="5 6" key="1">
    <citation type="journal article" date="2016" name="Int. J. Syst. Evol. Microbiol.">
        <title>Pyruvatibacter mobilis gen. nov., sp. nov., a marine bacterium from the culture broth of Picochlorum sp. 122.</title>
        <authorList>
            <person name="Wang G."/>
            <person name="Tang M."/>
            <person name="Wu H."/>
            <person name="Dai S."/>
            <person name="Li T."/>
            <person name="Chen C."/>
            <person name="He H."/>
            <person name="Fan J."/>
            <person name="Xiang W."/>
            <person name="Li X."/>
        </authorList>
    </citation>
    <scope>NUCLEOTIDE SEQUENCE [LARGE SCALE GENOMIC DNA]</scope>
    <source>
        <strain evidence="5 6">GYP-11</strain>
    </source>
</reference>
<feature type="region of interest" description="Disordered" evidence="3">
    <location>
        <begin position="158"/>
        <end position="178"/>
    </location>
</feature>
<dbReference type="EMBL" id="WXYQ01000003">
    <property type="protein sequence ID" value="NBG94742.1"/>
    <property type="molecule type" value="Genomic_DNA"/>
</dbReference>
<dbReference type="Proteomes" id="UP000470384">
    <property type="component" value="Unassembled WGS sequence"/>
</dbReference>
<gene>
    <name evidence="5" type="ORF">GTQ45_03245</name>
</gene>
<dbReference type="OrthoDB" id="9803659at2"/>
<evidence type="ECO:0000256" key="3">
    <source>
        <dbReference type="SAM" id="MobiDB-lite"/>
    </source>
</evidence>
<dbReference type="Gene3D" id="1.10.1660.10">
    <property type="match status" value="1"/>
</dbReference>
<evidence type="ECO:0000259" key="4">
    <source>
        <dbReference type="PROSITE" id="PS50937"/>
    </source>
</evidence>
<keyword evidence="1" id="KW-0238">DNA-binding</keyword>
<dbReference type="GO" id="GO:0003700">
    <property type="term" value="F:DNA-binding transcription factor activity"/>
    <property type="evidence" value="ECO:0007669"/>
    <property type="project" value="InterPro"/>
</dbReference>
<dbReference type="GeneID" id="300655611"/>
<name>A0A845Q7Z4_9HYPH</name>
<evidence type="ECO:0000256" key="2">
    <source>
        <dbReference type="SAM" id="Coils"/>
    </source>
</evidence>
<keyword evidence="2" id="KW-0175">Coiled coil</keyword>
<sequence>MDTQTAHKDSSAANAALPAHAARPGEPGHDADGPTFSITQLAEEFDVTTRAIRFYEDKDLLHPARDGQTRIYSARDRARLLLIQRGKRVGFSLSEIREIIDMYDLRDGLTKQLVHARGKYEEQIAKLESQRKDIDESIKLLRTGLEFVDGELTKRKGAGECAKAAKSPKITSAEQPQA</sequence>
<feature type="compositionally biased region" description="Basic and acidic residues" evidence="3">
    <location>
        <begin position="1"/>
        <end position="10"/>
    </location>
</feature>
<organism evidence="5 6">
    <name type="scientific">Pyruvatibacter mobilis</name>
    <dbReference type="NCBI Taxonomy" id="1712261"/>
    <lineage>
        <taxon>Bacteria</taxon>
        <taxon>Pseudomonadati</taxon>
        <taxon>Pseudomonadota</taxon>
        <taxon>Alphaproteobacteria</taxon>
        <taxon>Hyphomicrobiales</taxon>
        <taxon>Parvibaculaceae</taxon>
        <taxon>Pyruvatibacter</taxon>
    </lineage>
</organism>
<dbReference type="SUPFAM" id="SSF46955">
    <property type="entry name" value="Putative DNA-binding domain"/>
    <property type="match status" value="1"/>
</dbReference>
<comment type="caution">
    <text evidence="5">The sequence shown here is derived from an EMBL/GenBank/DDBJ whole genome shotgun (WGS) entry which is preliminary data.</text>
</comment>
<dbReference type="AlphaFoldDB" id="A0A845Q7Z4"/>
<feature type="domain" description="HTH merR-type" evidence="4">
    <location>
        <begin position="35"/>
        <end position="102"/>
    </location>
</feature>
<dbReference type="GO" id="GO:0003677">
    <property type="term" value="F:DNA binding"/>
    <property type="evidence" value="ECO:0007669"/>
    <property type="project" value="UniProtKB-KW"/>
</dbReference>
<evidence type="ECO:0000313" key="5">
    <source>
        <dbReference type="EMBL" id="NBG94742.1"/>
    </source>
</evidence>
<feature type="compositionally biased region" description="Low complexity" evidence="3">
    <location>
        <begin position="12"/>
        <end position="22"/>
    </location>
</feature>
<dbReference type="Pfam" id="PF13411">
    <property type="entry name" value="MerR_1"/>
    <property type="match status" value="1"/>
</dbReference>
<accession>A0A845Q7Z4</accession>
<dbReference type="InterPro" id="IPR009061">
    <property type="entry name" value="DNA-bd_dom_put_sf"/>
</dbReference>
<dbReference type="CDD" id="cd04776">
    <property type="entry name" value="HTH_GnyR"/>
    <property type="match status" value="1"/>
</dbReference>
<dbReference type="RefSeq" id="WP_160586831.1">
    <property type="nucleotide sequence ID" value="NZ_BMHN01000001.1"/>
</dbReference>
<dbReference type="InterPro" id="IPR047057">
    <property type="entry name" value="MerR_fam"/>
</dbReference>